<evidence type="ECO:0000313" key="4">
    <source>
        <dbReference type="Proteomes" id="UP000606044"/>
    </source>
</evidence>
<dbReference type="AlphaFoldDB" id="A0A917BYN5"/>
<proteinExistence type="predicted"/>
<dbReference type="RefSeq" id="WP_188578680.1">
    <property type="nucleotide sequence ID" value="NZ_BMCT01000002.1"/>
</dbReference>
<dbReference type="Pfam" id="PF22481">
    <property type="entry name" value="DUF6985"/>
    <property type="match status" value="1"/>
</dbReference>
<sequence length="186" mass="19424">MANADDPFFSTLPPEHAGVARAGDDGDEIHLPAFAAHFPRLESEWLPLRWQPESMDLTPAFRDGLVAFATGQEKAAHAILTAIANALPALSQTYGEDLAARYAPALAESLVPLAITLHDTGGAVLVGLELDCDWDPESGLGLLLSGDRVLGVGFADVSFSPAIAREAAGGETSAFLWASTTSPTQG</sequence>
<reference evidence="3" key="2">
    <citation type="submission" date="2020-09" db="EMBL/GenBank/DDBJ databases">
        <authorList>
            <person name="Sun Q."/>
            <person name="Sedlacek I."/>
        </authorList>
    </citation>
    <scope>NUCLEOTIDE SEQUENCE</scope>
    <source>
        <strain evidence="3">CCM 7897</strain>
    </source>
</reference>
<evidence type="ECO:0000259" key="2">
    <source>
        <dbReference type="Pfam" id="PF22481"/>
    </source>
</evidence>
<accession>A0A917BYN5</accession>
<comment type="caution">
    <text evidence="3">The sequence shown here is derived from an EMBL/GenBank/DDBJ whole genome shotgun (WGS) entry which is preliminary data.</text>
</comment>
<evidence type="ECO:0000313" key="3">
    <source>
        <dbReference type="EMBL" id="GGF63286.1"/>
    </source>
</evidence>
<evidence type="ECO:0000256" key="1">
    <source>
        <dbReference type="SAM" id="MobiDB-lite"/>
    </source>
</evidence>
<dbReference type="Proteomes" id="UP000606044">
    <property type="component" value="Unassembled WGS sequence"/>
</dbReference>
<feature type="domain" description="DUF6985" evidence="2">
    <location>
        <begin position="114"/>
        <end position="157"/>
    </location>
</feature>
<feature type="region of interest" description="Disordered" evidence="1">
    <location>
        <begin position="1"/>
        <end position="23"/>
    </location>
</feature>
<name>A0A917BYN5_9HYPH</name>
<dbReference type="EMBL" id="BMCT01000002">
    <property type="protein sequence ID" value="GGF63286.1"/>
    <property type="molecule type" value="Genomic_DNA"/>
</dbReference>
<gene>
    <name evidence="3" type="ORF">GCM10007301_23890</name>
</gene>
<dbReference type="InterPro" id="IPR054254">
    <property type="entry name" value="DUF6985"/>
</dbReference>
<organism evidence="3 4">
    <name type="scientific">Azorhizobium oxalatiphilum</name>
    <dbReference type="NCBI Taxonomy" id="980631"/>
    <lineage>
        <taxon>Bacteria</taxon>
        <taxon>Pseudomonadati</taxon>
        <taxon>Pseudomonadota</taxon>
        <taxon>Alphaproteobacteria</taxon>
        <taxon>Hyphomicrobiales</taxon>
        <taxon>Xanthobacteraceae</taxon>
        <taxon>Azorhizobium</taxon>
    </lineage>
</organism>
<keyword evidence="4" id="KW-1185">Reference proteome</keyword>
<protein>
    <recommendedName>
        <fullName evidence="2">DUF6985 domain-containing protein</fullName>
    </recommendedName>
</protein>
<reference evidence="3" key="1">
    <citation type="journal article" date="2014" name="Int. J. Syst. Evol. Microbiol.">
        <title>Complete genome sequence of Corynebacterium casei LMG S-19264T (=DSM 44701T), isolated from a smear-ripened cheese.</title>
        <authorList>
            <consortium name="US DOE Joint Genome Institute (JGI-PGF)"/>
            <person name="Walter F."/>
            <person name="Albersmeier A."/>
            <person name="Kalinowski J."/>
            <person name="Ruckert C."/>
        </authorList>
    </citation>
    <scope>NUCLEOTIDE SEQUENCE</scope>
    <source>
        <strain evidence="3">CCM 7897</strain>
    </source>
</reference>